<accession>A0ABS4C038</accession>
<dbReference type="InterPro" id="IPR017853">
    <property type="entry name" value="GH"/>
</dbReference>
<dbReference type="RefSeq" id="WP_209657197.1">
    <property type="nucleotide sequence ID" value="NZ_JAGJCB010000040.1"/>
</dbReference>
<proteinExistence type="predicted"/>
<organism evidence="1 2">
    <name type="scientific">Mariniflexile gromovii</name>
    <dbReference type="NCBI Taxonomy" id="362523"/>
    <lineage>
        <taxon>Bacteria</taxon>
        <taxon>Pseudomonadati</taxon>
        <taxon>Bacteroidota</taxon>
        <taxon>Flavobacteriia</taxon>
        <taxon>Flavobacteriales</taxon>
        <taxon>Flavobacteriaceae</taxon>
        <taxon>Mariniflexile</taxon>
    </lineage>
</organism>
<evidence type="ECO:0000313" key="1">
    <source>
        <dbReference type="EMBL" id="MBP0905846.1"/>
    </source>
</evidence>
<gene>
    <name evidence="1" type="ORF">J8H85_18670</name>
</gene>
<comment type="caution">
    <text evidence="1">The sequence shown here is derived from an EMBL/GenBank/DDBJ whole genome shotgun (WGS) entry which is preliminary data.</text>
</comment>
<keyword evidence="2" id="KW-1185">Reference proteome</keyword>
<feature type="non-terminal residue" evidence="1">
    <location>
        <position position="1"/>
    </location>
</feature>
<protein>
    <recommendedName>
        <fullName evidence="3">Cellulase (Glycosyl hydrolase family 5)</fullName>
    </recommendedName>
</protein>
<name>A0ABS4C038_9FLAO</name>
<evidence type="ECO:0008006" key="3">
    <source>
        <dbReference type="Google" id="ProtNLM"/>
    </source>
</evidence>
<dbReference type="SUPFAM" id="SSF51445">
    <property type="entry name" value="(Trans)glycosidases"/>
    <property type="match status" value="1"/>
</dbReference>
<reference evidence="1 2" key="1">
    <citation type="submission" date="2021-04" db="EMBL/GenBank/DDBJ databases">
        <title>Mariniflexile gromovii gen. nov., sp. nov., a gliding bacterium isolated from the sea urchin Strongylocentrotus intermedius.</title>
        <authorList>
            <person name="Ko S."/>
            <person name="Le V."/>
            <person name="Ahn C.-Y."/>
            <person name="Oh H.-M."/>
        </authorList>
    </citation>
    <scope>NUCLEOTIDE SEQUENCE [LARGE SCALE GENOMIC DNA]</scope>
    <source>
        <strain evidence="1 2">KCTC 12570</strain>
    </source>
</reference>
<evidence type="ECO:0000313" key="2">
    <source>
        <dbReference type="Proteomes" id="UP000670776"/>
    </source>
</evidence>
<dbReference type="Proteomes" id="UP000670776">
    <property type="component" value="Unassembled WGS sequence"/>
</dbReference>
<dbReference type="EMBL" id="JAGJCB010000040">
    <property type="protein sequence ID" value="MBP0905846.1"/>
    <property type="molecule type" value="Genomic_DNA"/>
</dbReference>
<sequence>LEKILDRANEKGMVVILGIFYFGQDEYIKDEAAIIKAVDNTINWLFEKEYRNVIIELNNECDIHYDHEILTDKRVDELIKRVKSKEKNGYRYLVGTSFSGGKVPTPNVVNESDFILLHGNSVKDPKRIAEMVAQTKIVNGYTPMPIVFNEDDHFDFDKPSNNMVEAIKAYASWGYFDFRMKGEDYEQGFQSVPVNWQISSPRKNSFFNKLEEITGGLK</sequence>